<evidence type="ECO:0000259" key="4">
    <source>
        <dbReference type="PROSITE" id="PS50102"/>
    </source>
</evidence>
<dbReference type="InterPro" id="IPR000504">
    <property type="entry name" value="RRM_dom"/>
</dbReference>
<dbReference type="InterPro" id="IPR012677">
    <property type="entry name" value="Nucleotide-bd_a/b_plait_sf"/>
</dbReference>
<dbReference type="CDD" id="cd00590">
    <property type="entry name" value="RRM_SF"/>
    <property type="match status" value="2"/>
</dbReference>
<dbReference type="EMBL" id="JXTI01000005">
    <property type="protein sequence ID" value="KWX15645.1"/>
    <property type="molecule type" value="Genomic_DNA"/>
</dbReference>
<dbReference type="PROSITE" id="PS50102">
    <property type="entry name" value="RRM"/>
    <property type="match status" value="2"/>
</dbReference>
<evidence type="ECO:0000256" key="3">
    <source>
        <dbReference type="PROSITE-ProRule" id="PRU00176"/>
    </source>
</evidence>
<name>A0A132P003_GIAIN</name>
<evidence type="ECO:0000256" key="1">
    <source>
        <dbReference type="ARBA" id="ARBA00022737"/>
    </source>
</evidence>
<feature type="domain" description="RRM" evidence="4">
    <location>
        <begin position="2"/>
        <end position="88"/>
    </location>
</feature>
<dbReference type="SMART" id="SM00360">
    <property type="entry name" value="RRM"/>
    <property type="match status" value="2"/>
</dbReference>
<dbReference type="PANTHER" id="PTHR24012">
    <property type="entry name" value="RNA BINDING PROTEIN"/>
    <property type="match status" value="1"/>
</dbReference>
<evidence type="ECO:0000313" key="6">
    <source>
        <dbReference type="Proteomes" id="UP000070089"/>
    </source>
</evidence>
<dbReference type="OrthoDB" id="19742at2759"/>
<dbReference type="GO" id="GO:0003723">
    <property type="term" value="F:RNA binding"/>
    <property type="evidence" value="ECO:0007669"/>
    <property type="project" value="UniProtKB-UniRule"/>
</dbReference>
<proteinExistence type="predicted"/>
<evidence type="ECO:0000313" key="5">
    <source>
        <dbReference type="EMBL" id="KWX15645.1"/>
    </source>
</evidence>
<dbReference type="AlphaFoldDB" id="A0A132P003"/>
<keyword evidence="1" id="KW-0677">Repeat</keyword>
<dbReference type="VEuPathDB" id="GiardiaDB:QR46_0365"/>
<protein>
    <submittedName>
        <fullName evidence="5">Putative Polyadenylate-binding protein</fullName>
    </submittedName>
</protein>
<evidence type="ECO:0000256" key="2">
    <source>
        <dbReference type="ARBA" id="ARBA00022884"/>
    </source>
</evidence>
<dbReference type="Gene3D" id="3.30.70.330">
    <property type="match status" value="2"/>
</dbReference>
<organism evidence="5 6">
    <name type="scientific">Giardia duodenalis assemblage B</name>
    <dbReference type="NCBI Taxonomy" id="1394984"/>
    <lineage>
        <taxon>Eukaryota</taxon>
        <taxon>Metamonada</taxon>
        <taxon>Diplomonadida</taxon>
        <taxon>Hexamitidae</taxon>
        <taxon>Giardiinae</taxon>
        <taxon>Giardia</taxon>
    </lineage>
</organism>
<gene>
    <name evidence="5" type="ORF">QR46_0365</name>
</gene>
<comment type="caution">
    <text evidence="5">The sequence shown here is derived from an EMBL/GenBank/DDBJ whole genome shotgun (WGS) entry which is preliminary data.</text>
</comment>
<keyword evidence="2 3" id="KW-0694">RNA-binding</keyword>
<feature type="domain" description="RRM" evidence="4">
    <location>
        <begin position="101"/>
        <end position="191"/>
    </location>
</feature>
<dbReference type="InterPro" id="IPR035979">
    <property type="entry name" value="RBD_domain_sf"/>
</dbReference>
<dbReference type="SUPFAM" id="SSF54928">
    <property type="entry name" value="RNA-binding domain, RBD"/>
    <property type="match status" value="2"/>
</dbReference>
<sequence length="436" mass="49414">MSSIFISNIPAGFNETDVYALLSQAGVVGFREHEKVRISKDRGSGTETGRYMVVQFDNPGNASTALESLSSINLMINQRPHQIYFSPFVQDISKRIKAKTGMMVVQNLPKDVAISSLRSVFNTFGTVLSVKLVFNADNRAKGGEDKSHASGGSAMGYVMFSSDEEADYAVRETNGKFLGVNKVASFRYLSAEERINNTNSIFIKNIPPEYAEDLNKFKNLIASLSGKPVEDLLEDYYLTSITMKKDSRPEPYKTDNFWCVVKAKTAESATVIITGFKNNLLKYNIEACKFLSRGLRLLQMRKMLREDFVKYYSSKRNVSLYGLKVDMDRDKFDSELRKIWGENVEEVKFPPSALDSKMDLAKFHVNVLFSTTDMAKEVIQQLNSRKDLLKDFIVEDVFEAKLYELDERTRLYRHGAPRGFKILDKRATAFPSNTSK</sequence>
<accession>A0A132P003</accession>
<dbReference type="Pfam" id="PF00076">
    <property type="entry name" value="RRM_1"/>
    <property type="match status" value="1"/>
</dbReference>
<reference evidence="5 6" key="1">
    <citation type="journal article" date="2015" name="Mol. Biochem. Parasitol.">
        <title>Identification of polymorphic genes for use in assemblage B genotyping assays through comparative genomics of multiple assemblage B Giardia duodenalis isolates.</title>
        <authorList>
            <person name="Wielinga C."/>
            <person name="Thompson R.C."/>
            <person name="Monis P."/>
            <person name="Ryan U."/>
        </authorList>
    </citation>
    <scope>NUCLEOTIDE SEQUENCE [LARGE SCALE GENOMIC DNA]</scope>
    <source>
        <strain evidence="5 6">BAH15c1</strain>
    </source>
</reference>
<dbReference type="Proteomes" id="UP000070089">
    <property type="component" value="Unassembled WGS sequence"/>
</dbReference>